<name>A0A0C2IR16_9PEZI</name>
<dbReference type="InterPro" id="IPR003615">
    <property type="entry name" value="HNH_nuc"/>
</dbReference>
<feature type="domain" description="HNH nuclease" evidence="2">
    <location>
        <begin position="216"/>
        <end position="294"/>
    </location>
</feature>
<evidence type="ECO:0000313" key="4">
    <source>
        <dbReference type="Proteomes" id="UP000031575"/>
    </source>
</evidence>
<keyword evidence="4" id="KW-1185">Reference proteome</keyword>
<dbReference type="HOGENOM" id="CLU_043858_1_1_1"/>
<feature type="region of interest" description="Disordered" evidence="1">
    <location>
        <begin position="1"/>
        <end position="30"/>
    </location>
</feature>
<gene>
    <name evidence="3" type="ORF">SPBR_05011</name>
</gene>
<protein>
    <recommendedName>
        <fullName evidence="2">HNH nuclease domain-containing protein</fullName>
    </recommendedName>
</protein>
<reference evidence="3 4" key="1">
    <citation type="journal article" date="2014" name="BMC Genomics">
        <title>Comparative genomics of the major fungal agents of human and animal Sporotrichosis: Sporothrix schenckii and Sporothrix brasiliensis.</title>
        <authorList>
            <person name="Teixeira M.M."/>
            <person name="de Almeida L.G."/>
            <person name="Kubitschek-Barreira P."/>
            <person name="Alves F.L."/>
            <person name="Kioshima E.S."/>
            <person name="Abadio A.K."/>
            <person name="Fernandes L."/>
            <person name="Derengowski L.S."/>
            <person name="Ferreira K.S."/>
            <person name="Souza R.C."/>
            <person name="Ruiz J.C."/>
            <person name="de Andrade N.C."/>
            <person name="Paes H.C."/>
            <person name="Nicola A.M."/>
            <person name="Albuquerque P."/>
            <person name="Gerber A.L."/>
            <person name="Martins V.P."/>
            <person name="Peconick L.D."/>
            <person name="Neto A.V."/>
            <person name="Chaucanez C.B."/>
            <person name="Silva P.A."/>
            <person name="Cunha O.L."/>
            <person name="de Oliveira F.F."/>
            <person name="dos Santos T.C."/>
            <person name="Barros A.L."/>
            <person name="Soares M.A."/>
            <person name="de Oliveira L.M."/>
            <person name="Marini M.M."/>
            <person name="Villalobos-Duno H."/>
            <person name="Cunha M.M."/>
            <person name="de Hoog S."/>
            <person name="da Silveira J.F."/>
            <person name="Henrissat B."/>
            <person name="Nino-Vega G.A."/>
            <person name="Cisalpino P.S."/>
            <person name="Mora-Montes H.M."/>
            <person name="Almeida S.R."/>
            <person name="Stajich J.E."/>
            <person name="Lopes-Bezerra L.M."/>
            <person name="Vasconcelos A.T."/>
            <person name="Felipe M.S."/>
        </authorList>
    </citation>
    <scope>NUCLEOTIDE SEQUENCE [LARGE SCALE GENOMIC DNA]</scope>
    <source>
        <strain evidence="3 4">5110</strain>
    </source>
</reference>
<evidence type="ECO:0000256" key="1">
    <source>
        <dbReference type="SAM" id="MobiDB-lite"/>
    </source>
</evidence>
<dbReference type="OrthoDB" id="2104739at2759"/>
<accession>A0A0C2IR16</accession>
<organism evidence="3 4">
    <name type="scientific">Sporothrix brasiliensis 5110</name>
    <dbReference type="NCBI Taxonomy" id="1398154"/>
    <lineage>
        <taxon>Eukaryota</taxon>
        <taxon>Fungi</taxon>
        <taxon>Dikarya</taxon>
        <taxon>Ascomycota</taxon>
        <taxon>Pezizomycotina</taxon>
        <taxon>Sordariomycetes</taxon>
        <taxon>Sordariomycetidae</taxon>
        <taxon>Ophiostomatales</taxon>
        <taxon>Ophiostomataceae</taxon>
        <taxon>Sporothrix</taxon>
    </lineage>
</organism>
<sequence length="397" mass="44428">MTSPVPHHRHQASLEDVIDLSPQPPLGPSQRARARRIFYRIAERFEAAEPPIDPRARPPTYSQPLLVRLTFEYARSEESRDIFLRAFFKAMALDLDAAEGGDDPDPELDFGELRPLFVGFADYLMDNFFLPLKASTRRTPQPSPAYHSAVLRAQGVETPAFVGTPERLSSLRGACLVRDRHRCVISRKFSDREFIARLRQYGDDARDDDGILFSEQDPSLFDGLEVAHILPHALMKSNTNFELNQSREAALAILNMFDSGVAHVINGVDIDRPRNALTLSMRFHQLFGSFDVFFTPVTDTQHTYRIETFHPVPIALGLPVTRALFITDTRTIDPPSPRLLAVHRAIAHILHLSGAGFYIDMLLRDMEDNVVRSDGTSALGQMVTLGLGGWLDGAVSS</sequence>
<dbReference type="Proteomes" id="UP000031575">
    <property type="component" value="Unassembled WGS sequence"/>
</dbReference>
<dbReference type="EMBL" id="AWTV01000010">
    <property type="protein sequence ID" value="KIH87477.1"/>
    <property type="molecule type" value="Genomic_DNA"/>
</dbReference>
<dbReference type="VEuPathDB" id="FungiDB:SPBR_05011"/>
<dbReference type="AlphaFoldDB" id="A0A0C2IR16"/>
<evidence type="ECO:0000259" key="2">
    <source>
        <dbReference type="Pfam" id="PF13391"/>
    </source>
</evidence>
<dbReference type="RefSeq" id="XP_040615487.1">
    <property type="nucleotide sequence ID" value="XM_040763288.1"/>
</dbReference>
<feature type="compositionally biased region" description="Basic residues" evidence="1">
    <location>
        <begin position="1"/>
        <end position="11"/>
    </location>
</feature>
<proteinExistence type="predicted"/>
<evidence type="ECO:0000313" key="3">
    <source>
        <dbReference type="EMBL" id="KIH87477.1"/>
    </source>
</evidence>
<comment type="caution">
    <text evidence="3">The sequence shown here is derived from an EMBL/GenBank/DDBJ whole genome shotgun (WGS) entry which is preliminary data.</text>
</comment>
<dbReference type="GeneID" id="63678209"/>
<dbReference type="Pfam" id="PF13391">
    <property type="entry name" value="HNH_2"/>
    <property type="match status" value="1"/>
</dbReference>